<keyword evidence="1" id="KW-0472">Membrane</keyword>
<dbReference type="Proteomes" id="UP001205601">
    <property type="component" value="Unassembled WGS sequence"/>
</dbReference>
<dbReference type="Gene3D" id="3.40.50.880">
    <property type="match status" value="1"/>
</dbReference>
<dbReference type="RefSeq" id="WP_261496124.1">
    <property type="nucleotide sequence ID" value="NZ_JAOCQF010000002.1"/>
</dbReference>
<dbReference type="CDD" id="cd03143">
    <property type="entry name" value="A4_beta-galactosidase_middle_domain"/>
    <property type="match status" value="1"/>
</dbReference>
<dbReference type="Pfam" id="PF13709">
    <property type="entry name" value="DUF4159"/>
    <property type="match status" value="1"/>
</dbReference>
<dbReference type="InterPro" id="IPR024163">
    <property type="entry name" value="Aerotolerance_reg_N"/>
</dbReference>
<protein>
    <submittedName>
        <fullName evidence="4">DUF4159 domain-containing protein</fullName>
    </submittedName>
</protein>
<dbReference type="NCBIfam" id="TIGR02226">
    <property type="entry name" value="two_anch"/>
    <property type="match status" value="1"/>
</dbReference>
<evidence type="ECO:0000259" key="3">
    <source>
        <dbReference type="Pfam" id="PF13709"/>
    </source>
</evidence>
<evidence type="ECO:0000259" key="2">
    <source>
        <dbReference type="Pfam" id="PF07584"/>
    </source>
</evidence>
<accession>A0ABT2NMY6</accession>
<dbReference type="SUPFAM" id="SSF52317">
    <property type="entry name" value="Class I glutamine amidotransferase-like"/>
    <property type="match status" value="1"/>
</dbReference>
<dbReference type="InterPro" id="IPR011933">
    <property type="entry name" value="Double_TM_dom"/>
</dbReference>
<sequence length="917" mass="97290">MMILGPLGFTAPWLLLGLLALPVLWILLRVVPPAPIRRRFPGVALLLGLRDEDNETDRTPWWLLLLRMLAVAALILGFAGPVLNPEMREPGSGPLLILADGSWAEARDWPRRQERIAAALTEAARAGRPVALASVAGGTEEILFRPANLQAETLPGFAPVPWEPDRAAHAALATALPDGGFDTLWLSDGLAREGREDLLASLRTHGRVTVFETAREVFGLKPAVYGDGKVTLGLLRAHSGGEATVEVVGLGLDPAGIERELARLPVTFATGAAAAEAVFDLPAELRNRIARFEILGQKTAGAVALTDDAIRRREVALVEGGAAREGLELLSPGHYLRQALAPTADVIDGTLEDMILADPDVIILADVARIAASEALLDWVEKGGLLVRFAGPHMAAQDWGEGDDPLLPVRLRSGGRSVGGALSWGEPKTLAPFEDSSPFAGLAVPDEVRVTTQVMAEPGPDLVAHTVAALADGTPLVTRKDLGEGSVVLFHVTANAEWSGLPLSGLFVQMLERLAVSTRQTAPGAEELRGTVWTAERVLDAFGTLQDAGDQPGIAGERMADAQPGADLRPGLYASGERTLAINAVSSDRAFAPAIWPEGVAVEGLTEARERPLAGWLLAAGLAFLLADVLAALALSGRLSGGRAGLAAILLATALQPVAPAHAEMTEDDLIRAAGNVVLAYVRSGDAEVDRVSEAGLRGLSDVLFYRTAVEPSAPMGVDLESDELSVYTLLYWPVTAAAPTPSPSAYMRLNRYLRSGGMILFDTRDADIAGFGSATPEGRRLQSLAAPLEIPPLEPIPPDHVLTRAFYLLQDFPGRFSGPTVWVEAAPPDAELAEGMPFRNLNDGVTPVIIGGNDWAAAWAVDDAGWPMFPVGRGLNGERQREIAYRFGVNVVMHVLTGNYKSDQVHVPALLERLGQ</sequence>
<evidence type="ECO:0000256" key="1">
    <source>
        <dbReference type="SAM" id="Phobius"/>
    </source>
</evidence>
<feature type="domain" description="DUF4159" evidence="3">
    <location>
        <begin position="679"/>
        <end position="897"/>
    </location>
</feature>
<keyword evidence="5" id="KW-1185">Reference proteome</keyword>
<gene>
    <name evidence="4" type="ORF">N5I32_12045</name>
</gene>
<reference evidence="5" key="1">
    <citation type="submission" date="2023-07" db="EMBL/GenBank/DDBJ databases">
        <title>Defluviimonas sediminis sp. nov., isolated from mangrove sediment.</title>
        <authorList>
            <person name="Liu L."/>
            <person name="Li J."/>
            <person name="Huang Y."/>
            <person name="Pan J."/>
            <person name="Li M."/>
        </authorList>
    </citation>
    <scope>NUCLEOTIDE SEQUENCE [LARGE SCALE GENOMIC DNA]</scope>
    <source>
        <strain evidence="5">FT324</strain>
    </source>
</reference>
<keyword evidence="1" id="KW-0812">Transmembrane</keyword>
<dbReference type="InterPro" id="IPR025297">
    <property type="entry name" value="DUF4159"/>
</dbReference>
<dbReference type="EMBL" id="JAOCQF010000002">
    <property type="protein sequence ID" value="MCT8330249.1"/>
    <property type="molecule type" value="Genomic_DNA"/>
</dbReference>
<dbReference type="Gene3D" id="3.40.50.12140">
    <property type="entry name" value="Domain of unknown function DUF4159"/>
    <property type="match status" value="1"/>
</dbReference>
<dbReference type="Pfam" id="PF07584">
    <property type="entry name" value="BatA"/>
    <property type="match status" value="1"/>
</dbReference>
<feature type="transmembrane region" description="Helical" evidence="1">
    <location>
        <begin position="61"/>
        <end position="83"/>
    </location>
</feature>
<dbReference type="PANTHER" id="PTHR37464:SF1">
    <property type="entry name" value="BLL2463 PROTEIN"/>
    <property type="match status" value="1"/>
</dbReference>
<dbReference type="InterPro" id="IPR029062">
    <property type="entry name" value="Class_I_gatase-like"/>
</dbReference>
<proteinExistence type="predicted"/>
<feature type="domain" description="Aerotolerance regulator N-terminal" evidence="2">
    <location>
        <begin position="7"/>
        <end position="81"/>
    </location>
</feature>
<evidence type="ECO:0000313" key="4">
    <source>
        <dbReference type="EMBL" id="MCT8330249.1"/>
    </source>
</evidence>
<comment type="caution">
    <text evidence="4">The sequence shown here is derived from an EMBL/GenBank/DDBJ whole genome shotgun (WGS) entry which is preliminary data.</text>
</comment>
<evidence type="ECO:0000313" key="5">
    <source>
        <dbReference type="Proteomes" id="UP001205601"/>
    </source>
</evidence>
<organism evidence="4 5">
    <name type="scientific">Albidovulum sediminis</name>
    <dbReference type="NCBI Taxonomy" id="3066345"/>
    <lineage>
        <taxon>Bacteria</taxon>
        <taxon>Pseudomonadati</taxon>
        <taxon>Pseudomonadota</taxon>
        <taxon>Alphaproteobacteria</taxon>
        <taxon>Rhodobacterales</taxon>
        <taxon>Paracoccaceae</taxon>
        <taxon>Albidovulum</taxon>
    </lineage>
</organism>
<name>A0ABT2NMY6_9RHOB</name>
<keyword evidence="1" id="KW-1133">Transmembrane helix</keyword>
<feature type="transmembrane region" description="Helical" evidence="1">
    <location>
        <begin position="12"/>
        <end position="31"/>
    </location>
</feature>
<dbReference type="PANTHER" id="PTHR37464">
    <property type="entry name" value="BLL2463 PROTEIN"/>
    <property type="match status" value="1"/>
</dbReference>